<gene>
    <name evidence="3" type="ORF">cyc_04246</name>
</gene>
<feature type="region of interest" description="Disordered" evidence="2">
    <location>
        <begin position="662"/>
        <end position="687"/>
    </location>
</feature>
<feature type="coiled-coil region" evidence="1">
    <location>
        <begin position="1430"/>
        <end position="1516"/>
    </location>
</feature>
<keyword evidence="1" id="KW-0175">Coiled coil</keyword>
<proteinExistence type="predicted"/>
<feature type="compositionally biased region" description="Polar residues" evidence="2">
    <location>
        <begin position="852"/>
        <end position="861"/>
    </location>
</feature>
<feature type="compositionally biased region" description="Basic residues" evidence="2">
    <location>
        <begin position="992"/>
        <end position="1008"/>
    </location>
</feature>
<feature type="region of interest" description="Disordered" evidence="2">
    <location>
        <begin position="284"/>
        <end position="357"/>
    </location>
</feature>
<evidence type="ECO:0000256" key="1">
    <source>
        <dbReference type="SAM" id="Coils"/>
    </source>
</evidence>
<feature type="compositionally biased region" description="Low complexity" evidence="2">
    <location>
        <begin position="220"/>
        <end position="230"/>
    </location>
</feature>
<reference evidence="3 4" key="1">
    <citation type="journal article" date="2016" name="BMC Genomics">
        <title>Comparative genomics reveals Cyclospora cayetanensis possesses coccidia-like metabolism and invasion components but unique surface antigens.</title>
        <authorList>
            <person name="Liu S."/>
            <person name="Wang L."/>
            <person name="Zheng H."/>
            <person name="Xu Z."/>
            <person name="Roellig D.M."/>
            <person name="Li N."/>
            <person name="Frace M.A."/>
            <person name="Tang K."/>
            <person name="Arrowood M.J."/>
            <person name="Moss D.M."/>
            <person name="Zhang L."/>
            <person name="Feng Y."/>
            <person name="Xiao L."/>
        </authorList>
    </citation>
    <scope>NUCLEOTIDE SEQUENCE [LARGE SCALE GENOMIC DNA]</scope>
    <source>
        <strain evidence="3 4">CHN_HEN01</strain>
    </source>
</reference>
<dbReference type="VEuPathDB" id="ToxoDB:cyc_04246"/>
<feature type="region of interest" description="Disordered" evidence="2">
    <location>
        <begin position="1091"/>
        <end position="1172"/>
    </location>
</feature>
<feature type="compositionally biased region" description="Polar residues" evidence="2">
    <location>
        <begin position="1310"/>
        <end position="1328"/>
    </location>
</feature>
<feature type="region of interest" description="Disordered" evidence="2">
    <location>
        <begin position="1943"/>
        <end position="2053"/>
    </location>
</feature>
<feature type="region of interest" description="Disordered" evidence="2">
    <location>
        <begin position="954"/>
        <end position="1015"/>
    </location>
</feature>
<sequence length="2289" mass="244296">MDEIHAVIELFISCRGSGWPLVRIEAEKQLLMQHLLMAAPMDKEEIEDLIKKCFEADNNGEINFLSFWAGMEHLLELLGIRDSAGGQVDEKVYGLQVFRDGLLEEAMSKNQGPSSSVLLSRDEVLSIIEHTNKSVALHHTQLIASYGPKDSRNSRSVNAPCASSLFWDEVYKETALLDPSSVLSVTELSMMVFGFLKAYIHEVSTDPPLSEQALHEAHKPAAQAEEAPAPVTRLTASGASSLASESDYAAEKAPTASSSERVVDRCAEASKQQPQACLAAGESCPTKTGVHRQGNNSNTLSSPGEGQLSKEADELAGPLATPQRIAGDSREAFSQRAPAISEEEHQQDAVEALSDADTLSKPSQMDIAAFLKSIHTDSEDPISQLQHLLLIAGQLVEGGTLSRKDVQRLRYANAAAVDCLDRLCVDRDKRNDEVFCRTERRFAAGWTANHKEEDVQRIMREKDAISAKISAQGDAHTSAAALRQRIKELEDDKQRQETEAEENDALILQLQGRLEEKVQQVTILEVRTKQQQRLLQQVRGVRNSLMHVLQETKESEAEGSSPVDRVGLPQPSAEAAKLKTGLKAALAHIKELEAFNDELRMEQRRGLHPRYELAAALGESSAPYAQRRQLVQQSHAPLRALPTLGAELELLGLTTAASAGVPPLEDALTSGTEKAPNPTGEDRASEKPEAIHALDKLDEALAEPRQAEHTADSHGEFLTVERSQTGSERSLSKPLTGERPPRDQETPQSELTTHAVARDLSAGPRWSDEGVRAVSGHVPSCTSLRSEPSTTDAVSKEPTSSASLPEAEDIFDPLDLLQSEDAGAGEVAHVRIVRERLAGSPGAADSRRDAVANSSGASSATRGRLTKLRRSSGVSAGRPRNADATQPPAGVEASPPMTPIGKASSLTGLDVALGGRRCLSRATSGSSACEPKPSSGTPLVACTSPRLETTARSALIRDASPGRPPLDDSLGSARSDGSFLGLHPAGDAPVHHSGRSGHGRVRSARAGHKGSEVLNRRGAVDSTALSSVFNMFGACGALPGNAMERKAHSKDAADAGTGRKALLAEEKRKHPMRALAAVAASMSSKDAGSFRYLQRSSQSSEELPDEAAAASSARAQFSPPAGAAGPATSASETTPREGLLRARRTVSMGRVEIPSREAPHPDETSASCSSERGGAALLSRVQLARATDASSAEGFQGKLGGSAVTCGSGASLRLASEVESSGGAASPRRRKPEDSKPTALGTAEACRRGDEASVKRSPRSRSSSAESPFRMGSSSSRALGGCQPLTPNPCEQSKEGARTQNVSHGCCDGQGSSSKTAQCGGRSSSTPRSPLIAQLSITDADAGKAEASAEEGPENALAKRGTTADSRSQEESGDDPGTPSSQRLSESERAVSMPHLQVGCNGLHQERQDEQTASAAALLAAAAGVVDASLQQQQLMIQRQQAHHEDLQRAQQQRIDMLQEQLERLQRTKEEQRESGAQQQKKMIETLQAKLEELQRRQEQREHDFHESQRKLLQQELEIQLKQRFEELKSSPRRLSLESAGVSSSSLVAFPAHSPLEGSATALRNALDGSLDCTQVAFESGRSRSTFAEEPLQQAGSLQDSESSRLFGCSLACSRLPALPGGGAGEGRVLDSQLAAGGKTDKARGALEADAWMHKHVEARGGAGLPEEHTSGQQELRCSHTRNCPGKGLRAPGDEECVTLDASRCGSHCFNLSFPSCSGEEVSTTTSSTIISQSPTPAGCAVRPAQRTWHWGSDGGFPPIDQQMFVLRGDRWGAAAQKTAASSTETAPRQYSASRLPHLPSARHVGAHQHLAMPSGHADPVLSASTNQRINSSAGSLWSPKASKEQVPGSRDLHACCGAAPSAARPHAAAEGLLSGCVGVKGLSRSSVFSELPRVEDAPALSLPSPSKGHRQFQETWGEMSWGPSPSACHPVSRAEKVTALRQTPIDSDRGLGGGSHTSEQGPTRSPLTPLPEGVMPSRDAQLRAPLPSARSLASTTSHATTATQRWPWERGNTLTLEQTKRRDKGGAVPPSADFLGVTSTSARGTTTHRHTESLNALATGARRYYGVQGRDTETPDDASFPDRRRSEVGVRNTHSSATIAGYDCALYGPRRTVTPLMNKLSFPNAPDVESVRQRKSLAACSTGLNGAARGSRESLCGKALDCSESETPYYRRSTTSGTLPDVDVLHSASHHPRQKTRHAPAKKGKCDRKTQRENGKTPEKTTADERSSSASQLSLDWSSFNNSLMTQVSSSMNGHTVYKSHGKRVRRLLFVDHLSILWQEIGELCVLA</sequence>
<feature type="compositionally biased region" description="Polar residues" evidence="2">
    <location>
        <begin position="1957"/>
        <end position="1967"/>
    </location>
</feature>
<feature type="region of interest" description="Disordered" evidence="2">
    <location>
        <begin position="703"/>
        <end position="807"/>
    </location>
</feature>
<dbReference type="VEuPathDB" id="ToxoDB:LOC34620802"/>
<feature type="region of interest" description="Disordered" evidence="2">
    <location>
        <begin position="2066"/>
        <end position="2093"/>
    </location>
</feature>
<feature type="compositionally biased region" description="Polar residues" evidence="2">
    <location>
        <begin position="293"/>
        <end position="304"/>
    </location>
</feature>
<comment type="caution">
    <text evidence="3">The sequence shown here is derived from an EMBL/GenBank/DDBJ whole genome shotgun (WGS) entry which is preliminary data.</text>
</comment>
<dbReference type="Proteomes" id="UP000095192">
    <property type="component" value="Unassembled WGS sequence"/>
</dbReference>
<evidence type="ECO:0000313" key="3">
    <source>
        <dbReference type="EMBL" id="OEH79634.1"/>
    </source>
</evidence>
<feature type="compositionally biased region" description="Polar residues" evidence="2">
    <location>
        <begin position="234"/>
        <end position="244"/>
    </location>
</feature>
<feature type="compositionally biased region" description="Low complexity" evidence="2">
    <location>
        <begin position="1260"/>
        <end position="1270"/>
    </location>
</feature>
<feature type="region of interest" description="Disordered" evidence="2">
    <location>
        <begin position="213"/>
        <end position="259"/>
    </location>
</feature>
<feature type="compositionally biased region" description="Low complexity" evidence="2">
    <location>
        <begin position="1106"/>
        <end position="1133"/>
    </location>
</feature>
<keyword evidence="4" id="KW-1185">Reference proteome</keyword>
<feature type="compositionally biased region" description="Basic and acidic residues" evidence="2">
    <location>
        <begin position="1153"/>
        <end position="1163"/>
    </location>
</feature>
<feature type="compositionally biased region" description="Low complexity" evidence="2">
    <location>
        <begin position="1217"/>
        <end position="1226"/>
    </location>
</feature>
<feature type="compositionally biased region" description="Polar residues" evidence="2">
    <location>
        <begin position="780"/>
        <end position="803"/>
    </location>
</feature>
<feature type="region of interest" description="Disordered" evidence="2">
    <location>
        <begin position="2168"/>
        <end position="2231"/>
    </location>
</feature>
<accession>A0A1D3D862</accession>
<feature type="compositionally biased region" description="Basic and acidic residues" evidence="2">
    <location>
        <begin position="705"/>
        <end position="715"/>
    </location>
</feature>
<evidence type="ECO:0000256" key="2">
    <source>
        <dbReference type="SAM" id="MobiDB-lite"/>
    </source>
</evidence>
<dbReference type="InParanoid" id="A0A1D3D862"/>
<feature type="region of interest" description="Disordered" evidence="2">
    <location>
        <begin position="1217"/>
        <end position="1388"/>
    </location>
</feature>
<name>A0A1D3D862_9EIME</name>
<evidence type="ECO:0000313" key="4">
    <source>
        <dbReference type="Proteomes" id="UP000095192"/>
    </source>
</evidence>
<feature type="compositionally biased region" description="Basic and acidic residues" evidence="2">
    <location>
        <begin position="1245"/>
        <end position="1254"/>
    </location>
</feature>
<feature type="coiled-coil region" evidence="1">
    <location>
        <begin position="479"/>
        <end position="506"/>
    </location>
</feature>
<feature type="compositionally biased region" description="Basic residues" evidence="2">
    <location>
        <begin position="2189"/>
        <end position="2207"/>
    </location>
</feature>
<feature type="compositionally biased region" description="Low complexity" evidence="2">
    <location>
        <begin position="1989"/>
        <end position="2004"/>
    </location>
</feature>
<dbReference type="EMBL" id="JROU02000326">
    <property type="protein sequence ID" value="OEH79634.1"/>
    <property type="molecule type" value="Genomic_DNA"/>
</dbReference>
<feature type="compositionally biased region" description="Basic and acidic residues" evidence="2">
    <location>
        <begin position="2208"/>
        <end position="2228"/>
    </location>
</feature>
<protein>
    <submittedName>
        <fullName evidence="3">Uncharacterized protein</fullName>
    </submittedName>
</protein>
<organism evidence="3 4">
    <name type="scientific">Cyclospora cayetanensis</name>
    <dbReference type="NCBI Taxonomy" id="88456"/>
    <lineage>
        <taxon>Eukaryota</taxon>
        <taxon>Sar</taxon>
        <taxon>Alveolata</taxon>
        <taxon>Apicomplexa</taxon>
        <taxon>Conoidasida</taxon>
        <taxon>Coccidia</taxon>
        <taxon>Eucoccidiorida</taxon>
        <taxon>Eimeriorina</taxon>
        <taxon>Eimeriidae</taxon>
        <taxon>Cyclospora</taxon>
    </lineage>
</organism>
<feature type="region of interest" description="Disordered" evidence="2">
    <location>
        <begin position="921"/>
        <end position="941"/>
    </location>
</feature>
<feature type="region of interest" description="Disordered" evidence="2">
    <location>
        <begin position="839"/>
        <end position="904"/>
    </location>
</feature>